<comment type="caution">
    <text evidence="1">The sequence shown here is derived from an EMBL/GenBank/DDBJ whole genome shotgun (WGS) entry which is preliminary data.</text>
</comment>
<proteinExistence type="predicted"/>
<accession>A0ABP9WTF9</accession>
<evidence type="ECO:0000313" key="1">
    <source>
        <dbReference type="EMBL" id="GAA5526487.1"/>
    </source>
</evidence>
<name>A0ABP9WTF9_9CHLR</name>
<dbReference type="EMBL" id="BAABRU010000001">
    <property type="protein sequence ID" value="GAA5526487.1"/>
    <property type="molecule type" value="Genomic_DNA"/>
</dbReference>
<organism evidence="1 2">
    <name type="scientific">Herpetosiphon gulosus</name>
    <dbReference type="NCBI Taxonomy" id="1973496"/>
    <lineage>
        <taxon>Bacteria</taxon>
        <taxon>Bacillati</taxon>
        <taxon>Chloroflexota</taxon>
        <taxon>Chloroflexia</taxon>
        <taxon>Herpetosiphonales</taxon>
        <taxon>Herpetosiphonaceae</taxon>
        <taxon>Herpetosiphon</taxon>
    </lineage>
</organism>
<keyword evidence="2" id="KW-1185">Reference proteome</keyword>
<reference evidence="1 2" key="1">
    <citation type="submission" date="2024-02" db="EMBL/GenBank/DDBJ databases">
        <title>Herpetosiphon gulosus NBRC 112829.</title>
        <authorList>
            <person name="Ichikawa N."/>
            <person name="Katano-Makiyama Y."/>
            <person name="Hidaka K."/>
        </authorList>
    </citation>
    <scope>NUCLEOTIDE SEQUENCE [LARGE SCALE GENOMIC DNA]</scope>
    <source>
        <strain evidence="1 2">NBRC 112829</strain>
    </source>
</reference>
<sequence>MPHRTRPIDHYRLQAALSQKVLIFSSGMVYWRWPETTTAYGVLEDSDVSESSDAKASASLFYWILKFFLGQKSPLTLLVSEAKVVDDHW</sequence>
<protein>
    <submittedName>
        <fullName evidence="1">Uncharacterized protein</fullName>
    </submittedName>
</protein>
<dbReference type="Proteomes" id="UP001428290">
    <property type="component" value="Unassembled WGS sequence"/>
</dbReference>
<evidence type="ECO:0000313" key="2">
    <source>
        <dbReference type="Proteomes" id="UP001428290"/>
    </source>
</evidence>
<gene>
    <name evidence="1" type="ORF">Hgul01_00259</name>
</gene>